<evidence type="ECO:0000256" key="6">
    <source>
        <dbReference type="ARBA" id="ARBA00022840"/>
    </source>
</evidence>
<dbReference type="Pfam" id="PF02223">
    <property type="entry name" value="Thymidylate_kin"/>
    <property type="match status" value="1"/>
</dbReference>
<dbReference type="InterPro" id="IPR027417">
    <property type="entry name" value="P-loop_NTPase"/>
</dbReference>
<dbReference type="GO" id="GO:0006227">
    <property type="term" value="P:dUDP biosynthetic process"/>
    <property type="evidence" value="ECO:0007669"/>
    <property type="project" value="TreeGrafter"/>
</dbReference>
<sequence>MPTNRTTPPFIVIEGIDGAGTTTQSTLLHDYFQAQGQPALLTNEPSTGAIGTLIRKMIAMRRDEDARPVDRETLALLFAADRLDHLKAEVEPALAAGQVVISDRYYHSSFAYQGDSVAGSDALDLRWIRTLNERARTPDLTVFLHAPVDLCLERLGERDAHDVFETREHLTLMEQRYDQIMALLQAEGEHIIRLDASLPRQTLAEMIREKVAR</sequence>
<evidence type="ECO:0000256" key="1">
    <source>
        <dbReference type="ARBA" id="ARBA00009776"/>
    </source>
</evidence>
<dbReference type="NCBIfam" id="TIGR00041">
    <property type="entry name" value="DTMP_kinase"/>
    <property type="match status" value="1"/>
</dbReference>
<dbReference type="RefSeq" id="WP_111334741.1">
    <property type="nucleotide sequence ID" value="NZ_CP030032.1"/>
</dbReference>
<reference evidence="9 10" key="1">
    <citation type="submission" date="2018-06" db="EMBL/GenBank/DDBJ databases">
        <title>Lujinxingia sediminis gen. nov. sp. nov., a new facultative anaerobic member of the class Deltaproteobacteria, and proposal of Lujinxingaceae fam. nov.</title>
        <authorList>
            <person name="Guo L.-Y."/>
            <person name="Li C.-M."/>
            <person name="Wang S."/>
            <person name="Du Z.-J."/>
        </authorList>
    </citation>
    <scope>NUCLEOTIDE SEQUENCE [LARGE SCALE GENOMIC DNA]</scope>
    <source>
        <strain evidence="9 10">FA350</strain>
    </source>
</reference>
<dbReference type="PROSITE" id="PS01331">
    <property type="entry name" value="THYMIDYLATE_KINASE"/>
    <property type="match status" value="1"/>
</dbReference>
<dbReference type="CDD" id="cd01672">
    <property type="entry name" value="TMPK"/>
    <property type="match status" value="1"/>
</dbReference>
<evidence type="ECO:0000313" key="9">
    <source>
        <dbReference type="EMBL" id="AWV89805.1"/>
    </source>
</evidence>
<evidence type="ECO:0000256" key="7">
    <source>
        <dbReference type="ARBA" id="ARBA00048743"/>
    </source>
</evidence>
<keyword evidence="2 8" id="KW-0808">Transferase</keyword>
<dbReference type="AlphaFoldDB" id="A0A2Z4FLW8"/>
<dbReference type="GO" id="GO:0006233">
    <property type="term" value="P:dTDP biosynthetic process"/>
    <property type="evidence" value="ECO:0007669"/>
    <property type="project" value="InterPro"/>
</dbReference>
<dbReference type="GO" id="GO:0004798">
    <property type="term" value="F:dTMP kinase activity"/>
    <property type="evidence" value="ECO:0007669"/>
    <property type="project" value="UniProtKB-UniRule"/>
</dbReference>
<dbReference type="GO" id="GO:0005829">
    <property type="term" value="C:cytosol"/>
    <property type="evidence" value="ECO:0007669"/>
    <property type="project" value="TreeGrafter"/>
</dbReference>
<comment type="caution">
    <text evidence="8">Lacks conserved residue(s) required for the propagation of feature annotation.</text>
</comment>
<keyword evidence="4 8" id="KW-0547">Nucleotide-binding</keyword>
<comment type="function">
    <text evidence="8">Phosphorylation of dTMP to form dTDP in both de novo and salvage pathways of dTTP synthesis.</text>
</comment>
<dbReference type="SUPFAM" id="SSF52540">
    <property type="entry name" value="P-loop containing nucleoside triphosphate hydrolases"/>
    <property type="match status" value="1"/>
</dbReference>
<dbReference type="InterPro" id="IPR018095">
    <property type="entry name" value="Thymidylate_kin_CS"/>
</dbReference>
<evidence type="ECO:0000313" key="10">
    <source>
        <dbReference type="Proteomes" id="UP000249799"/>
    </source>
</evidence>
<evidence type="ECO:0000256" key="2">
    <source>
        <dbReference type="ARBA" id="ARBA00022679"/>
    </source>
</evidence>
<keyword evidence="10" id="KW-1185">Reference proteome</keyword>
<dbReference type="EC" id="2.7.4.9" evidence="8"/>
<gene>
    <name evidence="8 9" type="primary">tmk</name>
    <name evidence="9" type="ORF">DN745_10830</name>
</gene>
<dbReference type="PANTHER" id="PTHR10344:SF4">
    <property type="entry name" value="UMP-CMP KINASE 2, MITOCHONDRIAL"/>
    <property type="match status" value="1"/>
</dbReference>
<keyword evidence="6 8" id="KW-0067">ATP-binding</keyword>
<accession>A0A2Z4FLW8</accession>
<evidence type="ECO:0000256" key="4">
    <source>
        <dbReference type="ARBA" id="ARBA00022741"/>
    </source>
</evidence>
<comment type="catalytic activity">
    <reaction evidence="7 8">
        <text>dTMP + ATP = dTDP + ADP</text>
        <dbReference type="Rhea" id="RHEA:13517"/>
        <dbReference type="ChEBI" id="CHEBI:30616"/>
        <dbReference type="ChEBI" id="CHEBI:58369"/>
        <dbReference type="ChEBI" id="CHEBI:63528"/>
        <dbReference type="ChEBI" id="CHEBI:456216"/>
        <dbReference type="EC" id="2.7.4.9"/>
    </reaction>
</comment>
<organism evidence="9 10">
    <name type="scientific">Bradymonas sediminis</name>
    <dbReference type="NCBI Taxonomy" id="1548548"/>
    <lineage>
        <taxon>Bacteria</taxon>
        <taxon>Deltaproteobacteria</taxon>
        <taxon>Bradymonadales</taxon>
        <taxon>Bradymonadaceae</taxon>
        <taxon>Bradymonas</taxon>
    </lineage>
</organism>
<dbReference type="GO" id="GO:0005524">
    <property type="term" value="F:ATP binding"/>
    <property type="evidence" value="ECO:0007669"/>
    <property type="project" value="UniProtKB-UniRule"/>
</dbReference>
<dbReference type="OrthoDB" id="9774907at2"/>
<dbReference type="Gene3D" id="3.40.50.300">
    <property type="entry name" value="P-loop containing nucleotide triphosphate hydrolases"/>
    <property type="match status" value="1"/>
</dbReference>
<dbReference type="PANTHER" id="PTHR10344">
    <property type="entry name" value="THYMIDYLATE KINASE"/>
    <property type="match status" value="1"/>
</dbReference>
<dbReference type="InterPro" id="IPR039430">
    <property type="entry name" value="Thymidylate_kin-like_dom"/>
</dbReference>
<dbReference type="GO" id="GO:0006235">
    <property type="term" value="P:dTTP biosynthetic process"/>
    <property type="evidence" value="ECO:0007669"/>
    <property type="project" value="UniProtKB-UniRule"/>
</dbReference>
<dbReference type="HAMAP" id="MF_00165">
    <property type="entry name" value="Thymidylate_kinase"/>
    <property type="match status" value="1"/>
</dbReference>
<keyword evidence="3 8" id="KW-0545">Nucleotide biosynthesis</keyword>
<evidence type="ECO:0000256" key="3">
    <source>
        <dbReference type="ARBA" id="ARBA00022727"/>
    </source>
</evidence>
<comment type="similarity">
    <text evidence="1 8">Belongs to the thymidylate kinase family.</text>
</comment>
<evidence type="ECO:0000256" key="8">
    <source>
        <dbReference type="HAMAP-Rule" id="MF_00165"/>
    </source>
</evidence>
<protein>
    <recommendedName>
        <fullName evidence="8">Thymidylate kinase</fullName>
        <ecNumber evidence="8">2.7.4.9</ecNumber>
    </recommendedName>
    <alternativeName>
        <fullName evidence="8">dTMP kinase</fullName>
    </alternativeName>
</protein>
<evidence type="ECO:0000256" key="5">
    <source>
        <dbReference type="ARBA" id="ARBA00022777"/>
    </source>
</evidence>
<dbReference type="Proteomes" id="UP000249799">
    <property type="component" value="Chromosome"/>
</dbReference>
<proteinExistence type="inferred from homology"/>
<name>A0A2Z4FLW8_9DELT</name>
<keyword evidence="5 8" id="KW-0418">Kinase</keyword>
<dbReference type="InterPro" id="IPR018094">
    <property type="entry name" value="Thymidylate_kinase"/>
</dbReference>
<dbReference type="KEGG" id="bsed:DN745_10830"/>
<dbReference type="EMBL" id="CP030032">
    <property type="protein sequence ID" value="AWV89805.1"/>
    <property type="molecule type" value="Genomic_DNA"/>
</dbReference>